<sequence length="98" mass="10959">MEEEAAPLSLQGFTNDLLTVSDFDSTQGQNAALLPLYSPTSTIDPSSGESFSNLTTSFLMVQSLSYAAKSWSWVNSHPDHYFVLFIHWKGSLIRREEI</sequence>
<dbReference type="AlphaFoldDB" id="A0A238FF76"/>
<keyword evidence="2" id="KW-1185">Reference proteome</keyword>
<accession>A0A238FF76</accession>
<proteinExistence type="predicted"/>
<evidence type="ECO:0000313" key="2">
    <source>
        <dbReference type="Proteomes" id="UP000198372"/>
    </source>
</evidence>
<organism evidence="1 2">
    <name type="scientific">Microbotryum intermedium</name>
    <dbReference type="NCBI Taxonomy" id="269621"/>
    <lineage>
        <taxon>Eukaryota</taxon>
        <taxon>Fungi</taxon>
        <taxon>Dikarya</taxon>
        <taxon>Basidiomycota</taxon>
        <taxon>Pucciniomycotina</taxon>
        <taxon>Microbotryomycetes</taxon>
        <taxon>Microbotryales</taxon>
        <taxon>Microbotryaceae</taxon>
        <taxon>Microbotryum</taxon>
    </lineage>
</organism>
<protein>
    <submittedName>
        <fullName evidence="1">BQ2448_1918 protein</fullName>
    </submittedName>
</protein>
<name>A0A238FF76_9BASI</name>
<gene>
    <name evidence="1" type="ORF">BQ2448_1918</name>
</gene>
<dbReference type="Proteomes" id="UP000198372">
    <property type="component" value="Unassembled WGS sequence"/>
</dbReference>
<reference evidence="2" key="1">
    <citation type="submission" date="2016-09" db="EMBL/GenBank/DDBJ databases">
        <authorList>
            <person name="Jeantristanb JTB J.-T."/>
            <person name="Ricardo R."/>
        </authorList>
    </citation>
    <scope>NUCLEOTIDE SEQUENCE [LARGE SCALE GENOMIC DNA]</scope>
</reference>
<evidence type="ECO:0000313" key="1">
    <source>
        <dbReference type="EMBL" id="SCV70524.1"/>
    </source>
</evidence>
<dbReference type="EMBL" id="FMSP01000005">
    <property type="protein sequence ID" value="SCV70524.1"/>
    <property type="molecule type" value="Genomic_DNA"/>
</dbReference>